<sequence length="175" mass="19117">MRIGAACSKAWISKESEYPTAPFRLPATNAEIRPLQIQGGSLALEEIELEITGPEPHDRLMATPVIRCQISGCQMIHSEIYTHYSVFLFLRDEYHLVRGLGYREDVPSTPIGNAAPNCACNRALSDIYRALSNRCPIATTGHLSTAILLLQQGTCGQQSYCYNGAPVDSSTDLSG</sequence>
<accession>A0A4Y2LFV0</accession>
<protein>
    <submittedName>
        <fullName evidence="1">Uncharacterized protein</fullName>
    </submittedName>
</protein>
<reference evidence="1 2" key="1">
    <citation type="journal article" date="2019" name="Sci. Rep.">
        <title>Orb-weaving spider Araneus ventricosus genome elucidates the spidroin gene catalogue.</title>
        <authorList>
            <person name="Kono N."/>
            <person name="Nakamura H."/>
            <person name="Ohtoshi R."/>
            <person name="Moran D.A.P."/>
            <person name="Shinohara A."/>
            <person name="Yoshida Y."/>
            <person name="Fujiwara M."/>
            <person name="Mori M."/>
            <person name="Tomita M."/>
            <person name="Arakawa K."/>
        </authorList>
    </citation>
    <scope>NUCLEOTIDE SEQUENCE [LARGE SCALE GENOMIC DNA]</scope>
</reference>
<organism evidence="1 2">
    <name type="scientific">Araneus ventricosus</name>
    <name type="common">Orbweaver spider</name>
    <name type="synonym">Epeira ventricosa</name>
    <dbReference type="NCBI Taxonomy" id="182803"/>
    <lineage>
        <taxon>Eukaryota</taxon>
        <taxon>Metazoa</taxon>
        <taxon>Ecdysozoa</taxon>
        <taxon>Arthropoda</taxon>
        <taxon>Chelicerata</taxon>
        <taxon>Arachnida</taxon>
        <taxon>Araneae</taxon>
        <taxon>Araneomorphae</taxon>
        <taxon>Entelegynae</taxon>
        <taxon>Araneoidea</taxon>
        <taxon>Araneidae</taxon>
        <taxon>Araneus</taxon>
    </lineage>
</organism>
<comment type="caution">
    <text evidence="1">The sequence shown here is derived from an EMBL/GenBank/DDBJ whole genome shotgun (WGS) entry which is preliminary data.</text>
</comment>
<evidence type="ECO:0000313" key="2">
    <source>
        <dbReference type="Proteomes" id="UP000499080"/>
    </source>
</evidence>
<dbReference type="Proteomes" id="UP000499080">
    <property type="component" value="Unassembled WGS sequence"/>
</dbReference>
<keyword evidence="2" id="KW-1185">Reference proteome</keyword>
<name>A0A4Y2LFV0_ARAVE</name>
<dbReference type="EMBL" id="BGPR01005658">
    <property type="protein sequence ID" value="GBN12217.1"/>
    <property type="molecule type" value="Genomic_DNA"/>
</dbReference>
<proteinExistence type="predicted"/>
<gene>
    <name evidence="1" type="ORF">AVEN_242248_1</name>
</gene>
<evidence type="ECO:0000313" key="1">
    <source>
        <dbReference type="EMBL" id="GBN12217.1"/>
    </source>
</evidence>
<dbReference type="AlphaFoldDB" id="A0A4Y2LFV0"/>